<dbReference type="InterPro" id="IPR004827">
    <property type="entry name" value="bZIP"/>
</dbReference>
<reference evidence="8 9" key="1">
    <citation type="journal article" date="2011" name="Science">
        <title>Comparative functional genomics of the fission yeasts.</title>
        <authorList>
            <person name="Rhind N."/>
            <person name="Chen Z."/>
            <person name="Yassour M."/>
            <person name="Thompson D.A."/>
            <person name="Haas B.J."/>
            <person name="Habib N."/>
            <person name="Wapinski I."/>
            <person name="Roy S."/>
            <person name="Lin M.F."/>
            <person name="Heiman D.I."/>
            <person name="Young S.K."/>
            <person name="Furuya K."/>
            <person name="Guo Y."/>
            <person name="Pidoux A."/>
            <person name="Chen H.M."/>
            <person name="Robbertse B."/>
            <person name="Goldberg J.M."/>
            <person name="Aoki K."/>
            <person name="Bayne E.H."/>
            <person name="Berlin A.M."/>
            <person name="Desjardins C.A."/>
            <person name="Dobbs E."/>
            <person name="Dukaj L."/>
            <person name="Fan L."/>
            <person name="FitzGerald M.G."/>
            <person name="French C."/>
            <person name="Gujja S."/>
            <person name="Hansen K."/>
            <person name="Keifenheim D."/>
            <person name="Levin J.Z."/>
            <person name="Mosher R.A."/>
            <person name="Mueller C.A."/>
            <person name="Pfiffner J."/>
            <person name="Priest M."/>
            <person name="Russ C."/>
            <person name="Smialowska A."/>
            <person name="Swoboda P."/>
            <person name="Sykes S.M."/>
            <person name="Vaughn M."/>
            <person name="Vengrova S."/>
            <person name="Yoder R."/>
            <person name="Zeng Q."/>
            <person name="Allshire R."/>
            <person name="Baulcombe D."/>
            <person name="Birren B.W."/>
            <person name="Brown W."/>
            <person name="Ekwall K."/>
            <person name="Kellis M."/>
            <person name="Leatherwood J."/>
            <person name="Levin H."/>
            <person name="Margalit H."/>
            <person name="Martienssen R."/>
            <person name="Nieduszynski C.A."/>
            <person name="Spatafora J.W."/>
            <person name="Friedman N."/>
            <person name="Dalgaard J.Z."/>
            <person name="Baumann P."/>
            <person name="Niki H."/>
            <person name="Regev A."/>
            <person name="Nusbaum C."/>
        </authorList>
    </citation>
    <scope>NUCLEOTIDE SEQUENCE [LARGE SCALE GENOMIC DNA]</scope>
    <source>
        <strain evidence="9">yFS286</strain>
    </source>
</reference>
<accession>S9PZR3</accession>
<dbReference type="Gene3D" id="1.20.5.170">
    <property type="match status" value="1"/>
</dbReference>
<name>S9PZR3_SCHOY</name>
<evidence type="ECO:0000256" key="2">
    <source>
        <dbReference type="ARBA" id="ARBA00023015"/>
    </source>
</evidence>
<evidence type="ECO:0000256" key="4">
    <source>
        <dbReference type="ARBA" id="ARBA00023242"/>
    </source>
</evidence>
<dbReference type="AlphaFoldDB" id="S9PZR3"/>
<evidence type="ECO:0000256" key="1">
    <source>
        <dbReference type="ARBA" id="ARBA00004123"/>
    </source>
</evidence>
<dbReference type="CDD" id="cd14687">
    <property type="entry name" value="bZIP_ATF2"/>
    <property type="match status" value="1"/>
</dbReference>
<dbReference type="InterPro" id="IPR051027">
    <property type="entry name" value="bZIP_transcription_factors"/>
</dbReference>
<keyword evidence="9" id="KW-1185">Reference proteome</keyword>
<dbReference type="PROSITE" id="PS00036">
    <property type="entry name" value="BZIP_BASIC"/>
    <property type="match status" value="1"/>
</dbReference>
<dbReference type="eggNOG" id="KOG1414">
    <property type="taxonomic scope" value="Eukaryota"/>
</dbReference>
<dbReference type="Pfam" id="PF00170">
    <property type="entry name" value="bZIP_1"/>
    <property type="match status" value="1"/>
</dbReference>
<proteinExistence type="predicted"/>
<evidence type="ECO:0000259" key="7">
    <source>
        <dbReference type="PROSITE" id="PS50217"/>
    </source>
</evidence>
<protein>
    <submittedName>
        <fullName evidence="8">Transcription factor Atf31</fullName>
    </submittedName>
</protein>
<keyword evidence="4" id="KW-0539">Nucleus</keyword>
<keyword evidence="3" id="KW-0804">Transcription</keyword>
<evidence type="ECO:0000256" key="5">
    <source>
        <dbReference type="SAM" id="Coils"/>
    </source>
</evidence>
<dbReference type="GO" id="GO:0000981">
    <property type="term" value="F:DNA-binding transcription factor activity, RNA polymerase II-specific"/>
    <property type="evidence" value="ECO:0007669"/>
    <property type="project" value="UniProtKB-ARBA"/>
</dbReference>
<feature type="compositionally biased region" description="Low complexity" evidence="6">
    <location>
        <begin position="91"/>
        <end position="110"/>
    </location>
</feature>
<dbReference type="InterPro" id="IPR046347">
    <property type="entry name" value="bZIP_sf"/>
</dbReference>
<organism evidence="8 9">
    <name type="scientific">Schizosaccharomyces octosporus (strain yFS286)</name>
    <name type="common">Fission yeast</name>
    <name type="synonym">Octosporomyces octosporus</name>
    <dbReference type="NCBI Taxonomy" id="483514"/>
    <lineage>
        <taxon>Eukaryota</taxon>
        <taxon>Fungi</taxon>
        <taxon>Dikarya</taxon>
        <taxon>Ascomycota</taxon>
        <taxon>Taphrinomycotina</taxon>
        <taxon>Schizosaccharomycetes</taxon>
        <taxon>Schizosaccharomycetales</taxon>
        <taxon>Schizosaccharomycetaceae</taxon>
        <taxon>Schizosaccharomyces</taxon>
    </lineage>
</organism>
<keyword evidence="2" id="KW-0805">Transcription regulation</keyword>
<evidence type="ECO:0000256" key="6">
    <source>
        <dbReference type="SAM" id="MobiDB-lite"/>
    </source>
</evidence>
<feature type="domain" description="BZIP" evidence="7">
    <location>
        <begin position="132"/>
        <end position="195"/>
    </location>
</feature>
<dbReference type="RefSeq" id="XP_013015967.1">
    <property type="nucleotide sequence ID" value="XM_013160513.1"/>
</dbReference>
<dbReference type="OrthoDB" id="295274at2759"/>
<dbReference type="GeneID" id="25030997"/>
<evidence type="ECO:0000256" key="3">
    <source>
        <dbReference type="ARBA" id="ARBA00023163"/>
    </source>
</evidence>
<dbReference type="HOGENOM" id="CLU_1316082_0_0_1"/>
<dbReference type="SMART" id="SM00338">
    <property type="entry name" value="BRLZ"/>
    <property type="match status" value="1"/>
</dbReference>
<evidence type="ECO:0000313" key="8">
    <source>
        <dbReference type="EMBL" id="EPX74536.1"/>
    </source>
</evidence>
<feature type="region of interest" description="Disordered" evidence="6">
    <location>
        <begin position="1"/>
        <end position="45"/>
    </location>
</feature>
<dbReference type="OMA" id="MLIMAHR"/>
<keyword evidence="5" id="KW-0175">Coiled coil</keyword>
<feature type="compositionally biased region" description="Basic and acidic residues" evidence="6">
    <location>
        <begin position="130"/>
        <end position="147"/>
    </location>
</feature>
<dbReference type="Proteomes" id="UP000016088">
    <property type="component" value="Unassembled WGS sequence"/>
</dbReference>
<comment type="subcellular location">
    <subcellularLocation>
        <location evidence="1">Nucleus</location>
    </subcellularLocation>
</comment>
<dbReference type="GO" id="GO:0005634">
    <property type="term" value="C:nucleus"/>
    <property type="evidence" value="ECO:0007669"/>
    <property type="project" value="UniProtKB-SubCell"/>
</dbReference>
<feature type="compositionally biased region" description="Polar residues" evidence="6">
    <location>
        <begin position="17"/>
        <end position="32"/>
    </location>
</feature>
<gene>
    <name evidence="8" type="ORF">SOCG_02019</name>
</gene>
<dbReference type="EMBL" id="KE503206">
    <property type="protein sequence ID" value="EPX74536.1"/>
    <property type="molecule type" value="Genomic_DNA"/>
</dbReference>
<dbReference type="PROSITE" id="PS50217">
    <property type="entry name" value="BZIP"/>
    <property type="match status" value="1"/>
</dbReference>
<feature type="region of interest" description="Disordered" evidence="6">
    <location>
        <begin position="87"/>
        <end position="147"/>
    </location>
</feature>
<feature type="coiled-coil region" evidence="5">
    <location>
        <begin position="157"/>
        <end position="191"/>
    </location>
</feature>
<dbReference type="VEuPathDB" id="FungiDB:SOCG_02019"/>
<dbReference type="PANTHER" id="PTHR19304">
    <property type="entry name" value="CYCLIC-AMP RESPONSE ELEMENT BINDING PROTEIN"/>
    <property type="match status" value="1"/>
</dbReference>
<evidence type="ECO:0000313" key="9">
    <source>
        <dbReference type="Proteomes" id="UP000016088"/>
    </source>
</evidence>
<sequence length="224" mass="25789">MASNQGNLAMTHESTKELSNQDMSKTDVNSPSHAHHFEKENKYKPSPAFTQYWSNQLIWEKCQKFNTPVLNSSPSPLTSQEIRYDYENDSDSNFSPPNSPSARSDSSTSERFSRETSYFETPAKKSMGKQTEEFPSNKKARNREAAHKCRIRKKKHIDDLQKRTKHYTTENKSLLKEANNLREEIVRLRMLIMAHRKCPVTAACDRTLVMMGKKPVSSSDIPQE</sequence>
<dbReference type="SUPFAM" id="SSF57959">
    <property type="entry name" value="Leucine zipper domain"/>
    <property type="match status" value="1"/>
</dbReference>